<organism evidence="3 4">
    <name type="scientific">Brassica napus</name>
    <name type="common">Rape</name>
    <dbReference type="NCBI Taxonomy" id="3708"/>
    <lineage>
        <taxon>Eukaryota</taxon>
        <taxon>Viridiplantae</taxon>
        <taxon>Streptophyta</taxon>
        <taxon>Embryophyta</taxon>
        <taxon>Tracheophyta</taxon>
        <taxon>Spermatophyta</taxon>
        <taxon>Magnoliopsida</taxon>
        <taxon>eudicotyledons</taxon>
        <taxon>Gunneridae</taxon>
        <taxon>Pentapetalae</taxon>
        <taxon>rosids</taxon>
        <taxon>malvids</taxon>
        <taxon>Brassicales</taxon>
        <taxon>Brassicaceae</taxon>
        <taxon>Brassiceae</taxon>
        <taxon>Brassica</taxon>
    </lineage>
</organism>
<dbReference type="SUPFAM" id="SSF117281">
    <property type="entry name" value="Kelch motif"/>
    <property type="match status" value="1"/>
</dbReference>
<proteinExistence type="predicted"/>
<protein>
    <recommendedName>
        <fullName evidence="2">F-box domain-containing protein</fullName>
    </recommendedName>
</protein>
<accession>A0ABQ8AGP9</accession>
<evidence type="ECO:0000313" key="3">
    <source>
        <dbReference type="EMBL" id="KAH0891717.1"/>
    </source>
</evidence>
<dbReference type="InterPro" id="IPR015915">
    <property type="entry name" value="Kelch-typ_b-propeller"/>
</dbReference>
<evidence type="ECO:0000259" key="2">
    <source>
        <dbReference type="PROSITE" id="PS50181"/>
    </source>
</evidence>
<dbReference type="SUPFAM" id="SSF81383">
    <property type="entry name" value="F-box domain"/>
    <property type="match status" value="1"/>
</dbReference>
<feature type="domain" description="F-box" evidence="2">
    <location>
        <begin position="93"/>
        <end position="139"/>
    </location>
</feature>
<reference evidence="3 4" key="1">
    <citation type="submission" date="2021-05" db="EMBL/GenBank/DDBJ databases">
        <title>Genome Assembly of Synthetic Allotetraploid Brassica napus Reveals Homoeologous Exchanges between Subgenomes.</title>
        <authorList>
            <person name="Davis J.T."/>
        </authorList>
    </citation>
    <scope>NUCLEOTIDE SEQUENCE [LARGE SCALE GENOMIC DNA]</scope>
    <source>
        <strain evidence="4">cv. Da-Ae</strain>
        <tissue evidence="3">Seedling</tissue>
    </source>
</reference>
<evidence type="ECO:0000256" key="1">
    <source>
        <dbReference type="ARBA" id="ARBA00022441"/>
    </source>
</evidence>
<sequence length="538" mass="59566">MMMEWKSLEYAEHRAGKESGEYSPFSIVPLVGSVTREKKRSLIFFLLLLRLTLFCPSSSVDSVNLLFFFKTSSTPPMAEIASTSSGRGHQSPPAPIMNLADDHLFTVLLLLPVDSILSFSATCKRFRNLACSDSLWESLWRREWGPSSAESVKSSGLLLPWMVLFKRVCKLDSVSCHRISDLDDDEEESSSLLPLPRASHSLNFVTDYLVLFGGGREGGRHLDDTWTAYVGETNQKTLRWKKADSVTPGGRFGHTCVVIGDSLVLFGGINDRGERLNDTWIGRVGCHGKQLLWKLLTVVGAPKPPPRGAHAASCISEKTMVVQGGIGLSGVRLGDTWILELSEDLNSGTWHEVVSNALLPPRSGHTLTYIRENQVVLFGGRGLGYDVLNDVWLLDTQEQCERWIQIFYDFQDLEESASLPRVGHSATLILGGRILIYGGEDTFRHKKDDFWALDVKTIPSKGLQVDGGAVCLNGSKAWKRLDGVSYRPKGRSFHRACADGSGRYVYVFGGMVDGLNLAVTSSLRFENELFMVELLLGL</sequence>
<dbReference type="Gene3D" id="1.20.1280.50">
    <property type="match status" value="1"/>
</dbReference>
<dbReference type="PANTHER" id="PTHR46175">
    <property type="entry name" value="BACTERIOOPSIN TRANSCRIPTIONAL ACTIVATOR"/>
    <property type="match status" value="1"/>
</dbReference>
<dbReference type="PANTHER" id="PTHR46175:SF4">
    <property type="entry name" value="BACTERIOOPSIN TRANSCRIPTIONAL ACTIVATOR"/>
    <property type="match status" value="1"/>
</dbReference>
<dbReference type="Pfam" id="PF00646">
    <property type="entry name" value="F-box"/>
    <property type="match status" value="1"/>
</dbReference>
<gene>
    <name evidence="3" type="ORF">HID58_054146</name>
</gene>
<keyword evidence="4" id="KW-1185">Reference proteome</keyword>
<keyword evidence="1" id="KW-0880">Kelch repeat</keyword>
<dbReference type="Gene3D" id="2.120.10.80">
    <property type="entry name" value="Kelch-type beta propeller"/>
    <property type="match status" value="2"/>
</dbReference>
<dbReference type="Proteomes" id="UP000824890">
    <property type="component" value="Unassembled WGS sequence"/>
</dbReference>
<dbReference type="EMBL" id="JAGKQM010000013">
    <property type="protein sequence ID" value="KAH0891717.1"/>
    <property type="molecule type" value="Genomic_DNA"/>
</dbReference>
<evidence type="ECO:0000313" key="4">
    <source>
        <dbReference type="Proteomes" id="UP000824890"/>
    </source>
</evidence>
<dbReference type="PROSITE" id="PS50181">
    <property type="entry name" value="FBOX"/>
    <property type="match status" value="1"/>
</dbReference>
<dbReference type="Pfam" id="PF24681">
    <property type="entry name" value="Kelch_KLHDC2_KLHL20_DRC7"/>
    <property type="match status" value="1"/>
</dbReference>
<name>A0ABQ8AGP9_BRANA</name>
<comment type="caution">
    <text evidence="3">The sequence shown here is derived from an EMBL/GenBank/DDBJ whole genome shotgun (WGS) entry which is preliminary data.</text>
</comment>
<dbReference type="InterPro" id="IPR036047">
    <property type="entry name" value="F-box-like_dom_sf"/>
</dbReference>
<dbReference type="InterPro" id="IPR001810">
    <property type="entry name" value="F-box_dom"/>
</dbReference>